<dbReference type="Gene3D" id="1.10.443.10">
    <property type="entry name" value="Intergrase catalytic core"/>
    <property type="match status" value="1"/>
</dbReference>
<dbReference type="EMBL" id="LQOF01000286">
    <property type="protein sequence ID" value="KXT67735.1"/>
    <property type="molecule type" value="Genomic_DNA"/>
</dbReference>
<gene>
    <name evidence="6" type="ORF">SGADD02_01221</name>
</gene>
<dbReference type="GO" id="GO:0006310">
    <property type="term" value="P:DNA recombination"/>
    <property type="evidence" value="ECO:0007669"/>
    <property type="project" value="UniProtKB-KW"/>
</dbReference>
<dbReference type="InterPro" id="IPR010998">
    <property type="entry name" value="Integrase_recombinase_N"/>
</dbReference>
<evidence type="ECO:0000256" key="1">
    <source>
        <dbReference type="ARBA" id="ARBA00008857"/>
    </source>
</evidence>
<evidence type="ECO:0000313" key="7">
    <source>
        <dbReference type="Proteomes" id="UP000070198"/>
    </source>
</evidence>
<proteinExistence type="inferred from homology"/>
<dbReference type="PANTHER" id="PTHR30349:SF64">
    <property type="entry name" value="PROPHAGE INTEGRASE INTD-RELATED"/>
    <property type="match status" value="1"/>
</dbReference>
<comment type="similarity">
    <text evidence="1">Belongs to the 'phage' integrase family.</text>
</comment>
<dbReference type="AlphaFoldDB" id="A0A139MVC1"/>
<comment type="caution">
    <text evidence="6">The sequence shown here is derived from an EMBL/GenBank/DDBJ whole genome shotgun (WGS) entry which is preliminary data.</text>
</comment>
<evidence type="ECO:0000259" key="5">
    <source>
        <dbReference type="PROSITE" id="PS51898"/>
    </source>
</evidence>
<organism evidence="6 7">
    <name type="scientific">Streptococcus gallolyticus</name>
    <dbReference type="NCBI Taxonomy" id="315405"/>
    <lineage>
        <taxon>Bacteria</taxon>
        <taxon>Bacillati</taxon>
        <taxon>Bacillota</taxon>
        <taxon>Bacilli</taxon>
        <taxon>Lactobacillales</taxon>
        <taxon>Streptococcaceae</taxon>
        <taxon>Streptococcus</taxon>
    </lineage>
</organism>
<sequence length="381" mass="43569">MNIKEVIKKDGTKVYRSNVYLGVDSITGKKVKTTVTGRTKKEVKTKAQQAQSNFKANGSTVFKRVEVTTYKELTDLWLENYQMTVKPQTLVNTRQFLRNHILPVFGDMQLDKIHIAHIQSWVNKLAFKIVNYGVAASINKRILQYGVSMQLIPFNPAREVILPRPQKAGANRIKFIDKEDLKTFLDYMERLAPTAYNYYYDSVLYKLLLATGCRYGEAVALEWSDIDFDNATINITKTYNRIVKQVGTPKSKAGIRIISIDNKTILMLKQYRNRQRQAFMEIGAPAPALVFSTTISQYPNSDARTKSLRHRCKEAGIPQFTFHAFRHTHASLLLNAGIGYKELQHRLGHATLAMTMDTYSHLSKEKEKEAVLYYGKALQNL</sequence>
<dbReference type="Pfam" id="PF14659">
    <property type="entry name" value="Phage_int_SAM_3"/>
    <property type="match status" value="1"/>
</dbReference>
<evidence type="ECO:0000256" key="3">
    <source>
        <dbReference type="ARBA" id="ARBA00023125"/>
    </source>
</evidence>
<dbReference type="CDD" id="cd01189">
    <property type="entry name" value="INT_ICEBs1_C_like"/>
    <property type="match status" value="1"/>
</dbReference>
<dbReference type="PANTHER" id="PTHR30349">
    <property type="entry name" value="PHAGE INTEGRASE-RELATED"/>
    <property type="match status" value="1"/>
</dbReference>
<evidence type="ECO:0000256" key="4">
    <source>
        <dbReference type="ARBA" id="ARBA00023172"/>
    </source>
</evidence>
<dbReference type="InterPro" id="IPR013762">
    <property type="entry name" value="Integrase-like_cat_sf"/>
</dbReference>
<reference evidence="6 7" key="1">
    <citation type="submission" date="2016-01" db="EMBL/GenBank/DDBJ databases">
        <title>Highly variable Streptococcus oralis are common among viridans streptococci isolated from primates.</title>
        <authorList>
            <person name="Denapaite D."/>
            <person name="Rieger M."/>
            <person name="Koendgen S."/>
            <person name="Brueckner R."/>
            <person name="Ochigava I."/>
            <person name="Kappeler P."/>
            <person name="Maetz-Rensing K."/>
            <person name="Leendertz F."/>
            <person name="Hakenbeck R."/>
        </authorList>
    </citation>
    <scope>NUCLEOTIDE SEQUENCE [LARGE SCALE GENOMIC DNA]</scope>
    <source>
        <strain evidence="6 7">DD02</strain>
    </source>
</reference>
<dbReference type="Proteomes" id="UP000070198">
    <property type="component" value="Unassembled WGS sequence"/>
</dbReference>
<name>A0A139MVC1_9STRE</name>
<evidence type="ECO:0000256" key="2">
    <source>
        <dbReference type="ARBA" id="ARBA00022908"/>
    </source>
</evidence>
<dbReference type="InterPro" id="IPR050090">
    <property type="entry name" value="Tyrosine_recombinase_XerCD"/>
</dbReference>
<dbReference type="SUPFAM" id="SSF56349">
    <property type="entry name" value="DNA breaking-rejoining enzymes"/>
    <property type="match status" value="1"/>
</dbReference>
<dbReference type="Pfam" id="PF00589">
    <property type="entry name" value="Phage_integrase"/>
    <property type="match status" value="1"/>
</dbReference>
<dbReference type="RefSeq" id="WP_061458753.1">
    <property type="nucleotide sequence ID" value="NZ_KQ968748.1"/>
</dbReference>
<dbReference type="InterPro" id="IPR011010">
    <property type="entry name" value="DNA_brk_join_enz"/>
</dbReference>
<dbReference type="InterPro" id="IPR002104">
    <property type="entry name" value="Integrase_catalytic"/>
</dbReference>
<dbReference type="Gene3D" id="1.10.150.130">
    <property type="match status" value="1"/>
</dbReference>
<dbReference type="GO" id="GO:0003677">
    <property type="term" value="F:DNA binding"/>
    <property type="evidence" value="ECO:0007669"/>
    <property type="project" value="UniProtKB-KW"/>
</dbReference>
<protein>
    <submittedName>
        <fullName evidence="6">Integrase/recombinase, phage associated</fullName>
    </submittedName>
</protein>
<accession>A0A139MVC1</accession>
<keyword evidence="4" id="KW-0233">DNA recombination</keyword>
<evidence type="ECO:0000313" key="6">
    <source>
        <dbReference type="EMBL" id="KXT67735.1"/>
    </source>
</evidence>
<dbReference type="PATRIC" id="fig|315405.11.peg.1463"/>
<dbReference type="InterPro" id="IPR004107">
    <property type="entry name" value="Integrase_SAM-like_N"/>
</dbReference>
<dbReference type="PROSITE" id="PS51898">
    <property type="entry name" value="TYR_RECOMBINASE"/>
    <property type="match status" value="1"/>
</dbReference>
<keyword evidence="3" id="KW-0238">DNA-binding</keyword>
<keyword evidence="2" id="KW-0229">DNA integration</keyword>
<feature type="domain" description="Tyr recombinase" evidence="5">
    <location>
        <begin position="171"/>
        <end position="372"/>
    </location>
</feature>
<dbReference type="GO" id="GO:0015074">
    <property type="term" value="P:DNA integration"/>
    <property type="evidence" value="ECO:0007669"/>
    <property type="project" value="UniProtKB-KW"/>
</dbReference>